<dbReference type="InterPro" id="IPR002881">
    <property type="entry name" value="DUF58"/>
</dbReference>
<name>A0A0A7ELN6_9GAMM</name>
<reference evidence="2 3" key="1">
    <citation type="submission" date="2014-11" db="EMBL/GenBank/DDBJ databases">
        <title>Complete Genome Sequence of Pseudoalteromonas sp. Strain OCN003 Isolated from Kaneohe Bay, Oahu, Hawaii.</title>
        <authorList>
            <person name="Beurmann S."/>
            <person name="Videau P."/>
            <person name="Ushijima B."/>
            <person name="Smith A.M."/>
            <person name="Aeby G.S."/>
            <person name="Callahan S.M."/>
            <person name="Belcaid M."/>
        </authorList>
    </citation>
    <scope>NUCLEOTIDE SEQUENCE [LARGE SCALE GENOMIC DNA]</scope>
    <source>
        <strain evidence="2 3">OCN003</strain>
    </source>
</reference>
<evidence type="ECO:0000313" key="3">
    <source>
        <dbReference type="Proteomes" id="UP000030341"/>
    </source>
</evidence>
<dbReference type="Gene3D" id="3.40.50.410">
    <property type="entry name" value="von Willebrand factor, type A domain"/>
    <property type="match status" value="1"/>
</dbReference>
<evidence type="ECO:0000313" key="2">
    <source>
        <dbReference type="EMBL" id="AIY66882.1"/>
    </source>
</evidence>
<dbReference type="SUPFAM" id="SSF53300">
    <property type="entry name" value="vWA-like"/>
    <property type="match status" value="1"/>
</dbReference>
<feature type="domain" description="DUF58" evidence="1">
    <location>
        <begin position="54"/>
        <end position="263"/>
    </location>
</feature>
<organism evidence="2 3">
    <name type="scientific">Pseudoalteromonas piratica</name>
    <dbReference type="NCBI Taxonomy" id="1348114"/>
    <lineage>
        <taxon>Bacteria</taxon>
        <taxon>Pseudomonadati</taxon>
        <taxon>Pseudomonadota</taxon>
        <taxon>Gammaproteobacteria</taxon>
        <taxon>Alteromonadales</taxon>
        <taxon>Pseudoalteromonadaceae</taxon>
        <taxon>Pseudoalteromonas</taxon>
    </lineage>
</organism>
<dbReference type="RefSeq" id="WP_040135478.1">
    <property type="nucleotide sequence ID" value="NZ_CP009889.1"/>
</dbReference>
<accession>A0A0A7ELN6</accession>
<gene>
    <name evidence="2" type="ORF">OM33_17450</name>
</gene>
<proteinExistence type="predicted"/>
<dbReference type="AlphaFoldDB" id="A0A0A7ELN6"/>
<keyword evidence="3" id="KW-1185">Reference proteome</keyword>
<protein>
    <recommendedName>
        <fullName evidence="1">DUF58 domain-containing protein</fullName>
    </recommendedName>
</protein>
<dbReference type="Proteomes" id="UP000030341">
    <property type="component" value="Chromosome 2"/>
</dbReference>
<dbReference type="PANTHER" id="PTHR33608">
    <property type="entry name" value="BLL2464 PROTEIN"/>
    <property type="match status" value="1"/>
</dbReference>
<evidence type="ECO:0000259" key="1">
    <source>
        <dbReference type="Pfam" id="PF01882"/>
    </source>
</evidence>
<dbReference type="OrthoDB" id="9776116at2"/>
<dbReference type="PANTHER" id="PTHR33608:SF12">
    <property type="entry name" value="DUF58 DOMAIN-CONTAINING PROTEIN"/>
    <property type="match status" value="1"/>
</dbReference>
<dbReference type="KEGG" id="pseo:OM33_17450"/>
<dbReference type="InterPro" id="IPR036465">
    <property type="entry name" value="vWFA_dom_sf"/>
</dbReference>
<dbReference type="EMBL" id="CP009889">
    <property type="protein sequence ID" value="AIY66882.1"/>
    <property type="molecule type" value="Genomic_DNA"/>
</dbReference>
<dbReference type="STRING" id="1348114.OM33_17450"/>
<sequence length="306" mass="34469">MASLDPRIHTSFAHLKQLQGKAKSIRFLGRQQAKSILSGRHASRIRGRGLSFEELRDYRAGDDIRTIDWRVTARTGKPHIRVYTEEKDKAAILIVDQRLSMFFGSVHNMKSVTASEIASLIAYSLFAQGDRIGGVLFNDHTVANFKPSKQPASLEYFIKQISAFNCLLHADQINKNPAMHLNQPLKAANRLVSHDQLIFVISDFSEVDDQTHQYLAQMARHNTVILCLITDSLTQTLPKNVSINVSDGISQMQLNTHNKKVHRELISTFTKRVEQIKGWQSESNLTVIPFCASEDTFEQLKAALGT</sequence>
<dbReference type="eggNOG" id="COG1721">
    <property type="taxonomic scope" value="Bacteria"/>
</dbReference>
<dbReference type="Pfam" id="PF01882">
    <property type="entry name" value="DUF58"/>
    <property type="match status" value="1"/>
</dbReference>
<dbReference type="HOGENOM" id="CLU_054927_1_0_6"/>